<sequence>MSIISPSRTALRHQFLRNNDYQPEQLEFLANDMSLRQYFRLPQSQRILMDAPSPENPAQFIAIAHHLKELGLRTPGILGHHIEEGFVLLEDFGDQTFSKILEDSPQREASLYKEAVRVLKYLHQNGLEKPAFIADYCLEKLLTEVQVFMDWYWPAVETQTTYEIAKQDFLGAWRTVFSNLPDLPHRLVLRDYHVDNLMWLPAANAPLQQCGLLDFQDAVWGPVVYDFISLVEDARRDVSLNLQKSLWEIFLEEVPSAQQSDYRTAAAILGAGRHVKVIGVFTRYALRQGKPKYLCHLPRLWNYLKDSLQKPSLKPVHDWFEAYLPLHNQGIPSV</sequence>
<dbReference type="SUPFAM" id="SSF56112">
    <property type="entry name" value="Protein kinase-like (PK-like)"/>
    <property type="match status" value="1"/>
</dbReference>
<dbReference type="Pfam" id="PF01636">
    <property type="entry name" value="APH"/>
    <property type="match status" value="1"/>
</dbReference>
<comment type="caution">
    <text evidence="2">The sequence shown here is derived from an EMBL/GenBank/DDBJ whole genome shotgun (WGS) entry which is preliminary data.</text>
</comment>
<reference evidence="2 3" key="1">
    <citation type="submission" date="2018-10" db="EMBL/GenBank/DDBJ databases">
        <title>An updated phylogeny of the Alphaproteobacteria reveals that the parasitic Rickettsiales and Holosporales have independent origins.</title>
        <authorList>
            <person name="Munoz-Gomez S.A."/>
            <person name="Hess S."/>
            <person name="Burger G."/>
            <person name="Lang B.F."/>
            <person name="Susko E."/>
            <person name="Slamovits C.H."/>
            <person name="Roger A.J."/>
        </authorList>
    </citation>
    <scope>NUCLEOTIDE SEQUENCE [LARGE SCALE GENOMIC DNA]</scope>
    <source>
        <strain evidence="2">HOLO01</strain>
    </source>
</reference>
<evidence type="ECO:0000313" key="3">
    <source>
        <dbReference type="Proteomes" id="UP000293550"/>
    </source>
</evidence>
<dbReference type="EMBL" id="SCFB01000001">
    <property type="protein sequence ID" value="RZI47056.1"/>
    <property type="molecule type" value="Genomic_DNA"/>
</dbReference>
<dbReference type="GO" id="GO:0016740">
    <property type="term" value="F:transferase activity"/>
    <property type="evidence" value="ECO:0007669"/>
    <property type="project" value="UniProtKB-KW"/>
</dbReference>
<dbReference type="Gene3D" id="3.90.1200.10">
    <property type="match status" value="1"/>
</dbReference>
<accession>A0A4Q7DPU6</accession>
<dbReference type="Gene3D" id="3.30.200.20">
    <property type="entry name" value="Phosphorylase Kinase, domain 1"/>
    <property type="match status" value="1"/>
</dbReference>
<dbReference type="AlphaFoldDB" id="A0A4Q7DPU6"/>
<organism evidence="2 3">
    <name type="scientific">Candidatus Finniella inopinata</name>
    <dbReference type="NCBI Taxonomy" id="1696036"/>
    <lineage>
        <taxon>Bacteria</taxon>
        <taxon>Pseudomonadati</taxon>
        <taxon>Pseudomonadota</taxon>
        <taxon>Alphaproteobacteria</taxon>
        <taxon>Holosporales</taxon>
        <taxon>Candidatus Paracaedibacteraceae</taxon>
        <taxon>Candidatus Finniella</taxon>
    </lineage>
</organism>
<feature type="domain" description="Aminoglycoside phosphotransferase" evidence="1">
    <location>
        <begin position="27"/>
        <end position="245"/>
    </location>
</feature>
<dbReference type="OrthoDB" id="9809275at2"/>
<name>A0A4Q7DPU6_9PROT</name>
<gene>
    <name evidence="2" type="ORF">EQU50_00260</name>
</gene>
<dbReference type="Proteomes" id="UP000293550">
    <property type="component" value="Unassembled WGS sequence"/>
</dbReference>
<dbReference type="RefSeq" id="WP_130153169.1">
    <property type="nucleotide sequence ID" value="NZ_SCFB01000001.1"/>
</dbReference>
<keyword evidence="3" id="KW-1185">Reference proteome</keyword>
<protein>
    <submittedName>
        <fullName evidence="2">Aminoglycoside phosphotransferase</fullName>
    </submittedName>
</protein>
<proteinExistence type="predicted"/>
<keyword evidence="2" id="KW-0808">Transferase</keyword>
<evidence type="ECO:0000259" key="1">
    <source>
        <dbReference type="Pfam" id="PF01636"/>
    </source>
</evidence>
<dbReference type="InterPro" id="IPR002575">
    <property type="entry name" value="Aminoglycoside_PTrfase"/>
</dbReference>
<dbReference type="InterPro" id="IPR011009">
    <property type="entry name" value="Kinase-like_dom_sf"/>
</dbReference>
<evidence type="ECO:0000313" key="2">
    <source>
        <dbReference type="EMBL" id="RZI47056.1"/>
    </source>
</evidence>